<evidence type="ECO:0000313" key="1">
    <source>
        <dbReference type="EMBL" id="ETJ30154.1"/>
    </source>
</evidence>
<dbReference type="EMBL" id="AZMM01015328">
    <property type="protein sequence ID" value="ETJ30154.1"/>
    <property type="molecule type" value="Genomic_DNA"/>
</dbReference>
<organism evidence="1">
    <name type="scientific">human gut metagenome</name>
    <dbReference type="NCBI Taxonomy" id="408170"/>
    <lineage>
        <taxon>unclassified sequences</taxon>
        <taxon>metagenomes</taxon>
        <taxon>organismal metagenomes</taxon>
    </lineage>
</organism>
<protein>
    <submittedName>
        <fullName evidence="1">Uncharacterized protein</fullName>
    </submittedName>
</protein>
<proteinExistence type="predicted"/>
<gene>
    <name evidence="1" type="ORF">Q604_UNBC15328G0002</name>
</gene>
<sequence length="52" mass="5667">QLPPAPPNDDPDTSGEVQKARTAQALRAFLCLSLSENIWLNPVIIGIRLGIR</sequence>
<reference evidence="1" key="1">
    <citation type="submission" date="2013-12" db="EMBL/GenBank/DDBJ databases">
        <title>A Varibaculum cambriense genome reconstructed from a premature infant gut community with otherwise low bacterial novelty that shifts toward anaerobic metabolism during the third week of life.</title>
        <authorList>
            <person name="Brown C.T."/>
            <person name="Sharon I."/>
            <person name="Thomas B.C."/>
            <person name="Castelle C.J."/>
            <person name="Morowitz M.J."/>
            <person name="Banfield J.F."/>
        </authorList>
    </citation>
    <scope>NUCLEOTIDE SEQUENCE</scope>
</reference>
<accession>W1XMU9</accession>
<feature type="non-terminal residue" evidence="1">
    <location>
        <position position="1"/>
    </location>
</feature>
<name>W1XMU9_9ZZZZ</name>
<comment type="caution">
    <text evidence="1">The sequence shown here is derived from an EMBL/GenBank/DDBJ whole genome shotgun (WGS) entry which is preliminary data.</text>
</comment>
<dbReference type="AlphaFoldDB" id="W1XMU9"/>